<sequence length="759" mass="82071">MTPTPPRVITTELFQRVPPADLSDRESGSIPVAVDLCSGAVAGVYAGLIRRAAPGGCSNTMKSILVSTPGTIVRLLLLGLSDGRLRTDTPPVAGEPLAFGLPVLEYLLSTEQSDWVNLDELLLVYKANGIATPVSVKVPDPVLVSGEWTQTGSDRYMCLLSAKGAASRPDPNTAYAQRGSGSGGDIDVLLGIWFRGNGTFVAIAPAGHGDLALLEMGHHEVKVNVKGQKLECTGISVQPQFEPVSPETTTEDIISCTQHTAPVSAAGTAVVKSVSWVPNHRVKMVCSLPTPLKACTLVHVSDSDSDTGPSHTLALEMTDGTTKTIRCCEPVTTIVSVSKAEQTITVALAPVSVTPQVLSVPNCITLRPAHPDYLSAALSTQMPQKYQAATARLRRDTPYVAHIPMMMASGATQPLLCSTVPQVVDRVPLQEYTGPMPYIRRAQTEWAFSQLPPQSNERQLLELHDEIVIMITSLVEAGGKDVVTLVKCRETGLAEGVLVLSPELHHFASGAGLMRGVAYCPPIPEDRAERSKVVASVNALYNALQSPKVVCREQTFELRNVARSFATIMHDTYTCVPHLFRGFRTGTMVPRKKLNAAVPECLRGCLQPIALTWRPVRTWQNMQSSLAGVSGWVGRMAKGGTQDDLGKTVAEMMGDAYKEATEGLYVPENHKGRQVNRDLVALLRQPQNRQESLVMWSLYNEREMQATLVDDTTHFSARSTTAEGTRPRQTGQKKRKGQGQGKKGKGKKGQLKFHFGPKK</sequence>
<feature type="compositionally biased region" description="Polar residues" evidence="1">
    <location>
        <begin position="716"/>
        <end position="730"/>
    </location>
</feature>
<dbReference type="Proteomes" id="UP000265618">
    <property type="component" value="Unassembled WGS sequence"/>
</dbReference>
<name>A0A9K3GFC1_9EUKA</name>
<feature type="region of interest" description="Disordered" evidence="1">
    <location>
        <begin position="716"/>
        <end position="759"/>
    </location>
</feature>
<evidence type="ECO:0000256" key="1">
    <source>
        <dbReference type="SAM" id="MobiDB-lite"/>
    </source>
</evidence>
<organism evidence="2 3">
    <name type="scientific">Kipferlia bialata</name>
    <dbReference type="NCBI Taxonomy" id="797122"/>
    <lineage>
        <taxon>Eukaryota</taxon>
        <taxon>Metamonada</taxon>
        <taxon>Carpediemonas-like organisms</taxon>
        <taxon>Kipferlia</taxon>
    </lineage>
</organism>
<protein>
    <submittedName>
        <fullName evidence="2">Uncharacterized protein</fullName>
    </submittedName>
</protein>
<feature type="compositionally biased region" description="Basic residues" evidence="1">
    <location>
        <begin position="731"/>
        <end position="759"/>
    </location>
</feature>
<reference evidence="2 3" key="1">
    <citation type="journal article" date="2018" name="PLoS ONE">
        <title>The draft genome of Kipferlia bialata reveals reductive genome evolution in fornicate parasites.</title>
        <authorList>
            <person name="Tanifuji G."/>
            <person name="Takabayashi S."/>
            <person name="Kume K."/>
            <person name="Takagi M."/>
            <person name="Nakayama T."/>
            <person name="Kamikawa R."/>
            <person name="Inagaki Y."/>
            <person name="Hashimoto T."/>
        </authorList>
    </citation>
    <scope>NUCLEOTIDE SEQUENCE [LARGE SCALE GENOMIC DNA]</scope>
    <source>
        <strain evidence="2">NY0173</strain>
    </source>
</reference>
<keyword evidence="3" id="KW-1185">Reference proteome</keyword>
<proteinExistence type="predicted"/>
<dbReference type="EMBL" id="BDIP01000500">
    <property type="protein sequence ID" value="GIQ81809.1"/>
    <property type="molecule type" value="Genomic_DNA"/>
</dbReference>
<evidence type="ECO:0000313" key="2">
    <source>
        <dbReference type="EMBL" id="GIQ81809.1"/>
    </source>
</evidence>
<accession>A0A9K3GFC1</accession>
<dbReference type="AlphaFoldDB" id="A0A9K3GFC1"/>
<gene>
    <name evidence="2" type="ORF">KIPB_002830</name>
</gene>
<comment type="caution">
    <text evidence="2">The sequence shown here is derived from an EMBL/GenBank/DDBJ whole genome shotgun (WGS) entry which is preliminary data.</text>
</comment>
<evidence type="ECO:0000313" key="3">
    <source>
        <dbReference type="Proteomes" id="UP000265618"/>
    </source>
</evidence>